<gene>
    <name evidence="3" type="ORF">COT62_01550</name>
</gene>
<dbReference type="Pfam" id="PF13529">
    <property type="entry name" value="Peptidase_C39_2"/>
    <property type="match status" value="1"/>
</dbReference>
<evidence type="ECO:0000259" key="2">
    <source>
        <dbReference type="Pfam" id="PF13529"/>
    </source>
</evidence>
<evidence type="ECO:0000256" key="1">
    <source>
        <dbReference type="SAM" id="Coils"/>
    </source>
</evidence>
<dbReference type="Proteomes" id="UP000231198">
    <property type="component" value="Unassembled WGS sequence"/>
</dbReference>
<dbReference type="InterPro" id="IPR039564">
    <property type="entry name" value="Peptidase_C39-like"/>
</dbReference>
<dbReference type="Gene3D" id="6.10.250.3150">
    <property type="match status" value="1"/>
</dbReference>
<dbReference type="AlphaFoldDB" id="A0A2H0WVA3"/>
<dbReference type="EMBL" id="PEZG01000034">
    <property type="protein sequence ID" value="PIS15839.1"/>
    <property type="molecule type" value="Genomic_DNA"/>
</dbReference>
<sequence length="398" mass="46232">MRKIVGIFFFFFFIFIFLFGKPYFIAAQDSKSDLEKKIQEYQAKLNELRQQKSTLSSEIEYMDTQIYLTTLRIQETEDKIEKTQQEMDLLTTKIQGLDTSLDYFLKMLVKRVVEGYKQKSVSFFDLILNSDNAGDLVGEIKYQKTAQENNQKLLIQVQRAKINYEEQKTLREEKVKELDNLKTVLDAQKIELNNQQDAKRNLLVITNNDETTYQRLLQEAQRQLSAFKSFTRAAGGGTIAANGFGNGSEGWYFSQRDERWAYNRIGNSDEDILDVGCLLTSVAMVLKKYGVDTDPSKIAANSQYFYLNTAYMNYRWDLNPWPNNLTSYSLSISQIDDEIRNGHPVIVGVYAGYYGQHFIVLKSIDGDDYMMYDPYYGPDKKFSEHYSKDQIFAAETFR</sequence>
<dbReference type="PANTHER" id="PTHR40524">
    <property type="entry name" value="PEPTIDASE_C39_2 DOMAIN-CONTAINING PROTEIN"/>
    <property type="match status" value="1"/>
</dbReference>
<dbReference type="Gene3D" id="3.90.70.10">
    <property type="entry name" value="Cysteine proteinases"/>
    <property type="match status" value="1"/>
</dbReference>
<feature type="domain" description="Peptidase C39-like" evidence="2">
    <location>
        <begin position="253"/>
        <end position="375"/>
    </location>
</feature>
<dbReference type="PANTHER" id="PTHR40524:SF1">
    <property type="entry name" value="PEPTIDASE C39-LIKE DOMAIN-CONTAINING PROTEIN"/>
    <property type="match status" value="1"/>
</dbReference>
<feature type="coiled-coil region" evidence="1">
    <location>
        <begin position="24"/>
        <end position="100"/>
    </location>
</feature>
<reference evidence="4" key="1">
    <citation type="submission" date="2017-09" db="EMBL/GenBank/DDBJ databases">
        <title>Depth-based differentiation of microbial function through sediment-hosted aquifers and enrichment of novel symbionts in the deep terrestrial subsurface.</title>
        <authorList>
            <person name="Probst A.J."/>
            <person name="Ladd B."/>
            <person name="Jarett J.K."/>
            <person name="Geller-Mcgrath D.E."/>
            <person name="Sieber C.M.K."/>
            <person name="Emerson J.B."/>
            <person name="Anantharaman K."/>
            <person name="Thomas B.C."/>
            <person name="Malmstrom R."/>
            <person name="Stieglmeier M."/>
            <person name="Klingl A."/>
            <person name="Woyke T."/>
            <person name="Ryan C.M."/>
            <person name="Banfield J.F."/>
        </authorList>
    </citation>
    <scope>NUCLEOTIDE SEQUENCE [LARGE SCALE GENOMIC DNA]</scope>
</reference>
<name>A0A2H0WVA3_9BACT</name>
<proteinExistence type="predicted"/>
<feature type="coiled-coil region" evidence="1">
    <location>
        <begin position="143"/>
        <end position="198"/>
    </location>
</feature>
<keyword evidence="1" id="KW-0175">Coiled coil</keyword>
<evidence type="ECO:0000313" key="4">
    <source>
        <dbReference type="Proteomes" id="UP000231198"/>
    </source>
</evidence>
<protein>
    <recommendedName>
        <fullName evidence="2">Peptidase C39-like domain-containing protein</fullName>
    </recommendedName>
</protein>
<accession>A0A2H0WVA3</accession>
<evidence type="ECO:0000313" key="3">
    <source>
        <dbReference type="EMBL" id="PIS15839.1"/>
    </source>
</evidence>
<comment type="caution">
    <text evidence="3">The sequence shown here is derived from an EMBL/GenBank/DDBJ whole genome shotgun (WGS) entry which is preliminary data.</text>
</comment>
<organism evidence="3 4">
    <name type="scientific">Candidatus Roizmanbacteria bacterium CG09_land_8_20_14_0_10_41_9</name>
    <dbReference type="NCBI Taxonomy" id="1974850"/>
    <lineage>
        <taxon>Bacteria</taxon>
        <taxon>Candidatus Roizmaniibacteriota</taxon>
    </lineage>
</organism>